<accession>A0A484KC24</accession>
<evidence type="ECO:0000256" key="1">
    <source>
        <dbReference type="SAM" id="Coils"/>
    </source>
</evidence>
<feature type="compositionally biased region" description="Polar residues" evidence="2">
    <location>
        <begin position="948"/>
        <end position="959"/>
    </location>
</feature>
<feature type="compositionally biased region" description="Polar residues" evidence="2">
    <location>
        <begin position="1038"/>
        <end position="1054"/>
    </location>
</feature>
<keyword evidence="4" id="KW-1185">Reference proteome</keyword>
<dbReference type="PANTHER" id="PTHR31008">
    <property type="entry name" value="COP1-INTERACTING PROTEIN-RELATED"/>
    <property type="match status" value="1"/>
</dbReference>
<dbReference type="EMBL" id="OOIL02000283">
    <property type="protein sequence ID" value="VFQ63333.1"/>
    <property type="molecule type" value="Genomic_DNA"/>
</dbReference>
<feature type="region of interest" description="Disordered" evidence="2">
    <location>
        <begin position="939"/>
        <end position="960"/>
    </location>
</feature>
<feature type="region of interest" description="Disordered" evidence="2">
    <location>
        <begin position="1036"/>
        <end position="1067"/>
    </location>
</feature>
<feature type="region of interest" description="Disordered" evidence="2">
    <location>
        <begin position="857"/>
        <end position="926"/>
    </location>
</feature>
<sequence>MPLLLSIIDWVVKVIYTMQRSFDCLLTCWDMKSPLPPITGRHCQLPVTCCRSMWTVRQLESTMKSSVQLESVVFHLTPTRTRCDLIIIANGKKEKIASGLLHPFLAHLKSAQDQIAKGGYSIFLEPHSESTISWFTKGTVERFVRFVSTPDILERANIIESEIIQIEETIAIQGKNHIQHGLESIPCQAASSCPGNKSKAVVNDDKAVVLYKPEEHQPETTGSFSPDGNSREQVLKILEARKSALEKEQCMAFARAIAAGFHVDDMPLLLSFGKCFGASRLREACLRFMELWKKKSEFGKRLEIGAVEAVDNSLRYLSDMNPPGIMFSNVSHSNIEMASESNEKLITECTAGEMPHMDHHVRKGQQENLQGQFSSWSMKSPVPAQPLLQPYHVQEVPYYSTYSQNNHFYPPYSVEDPQMGVMQRFRQKRQSAYEKNSQTASFLDNSVWDYENPQYQKQMKIEGWSKNGQPRKIVTQNIGYISKTNSFTSKNSESASEAESNVDTGDLLDSYLQLQNDVSLSSKAKGSNPNLYDNHGKVNKVEIDGGHWLAFQNILFGESHEDNCSEKDHIFVMEKGLRRQNSPTGEYHTALVDDNRESDIHGISIDLPFCIPSISSDKDLHSHRNWSNDMGPNDQLDLYYAETNGKKSINTLPENEHRAVTNKLVKTSSQNMVDESFVVVPIRSMLFNDTVPKYITTFDMDYELPTTTRNTENNSNGVKIQTVHEPSDLSLMPKREMETSSSGYNATVDYEMQAHFEDGASWEEWKKEKKEASTIMKEMHKKLEKDQRAKADLDSKKTLGAIRRGKVAKTSHVNGAQVHVESLRSFKADIEKMKKEKEEADIKRVEALKSVRQKRIAARGTLNSSHSVAPQSQNRRVPTKVSPTPVRWSKFSDSEPGSSSPLQRSKLRTPLISTNSPEDSKSHKLSEGLLRNNLLKKSAPSWADPTKESNISATPNSKASMARLRRLSEPKIVNWPVASVKAHSPGTVSKAKIHSSETVMKPNKSGQPENRKISVIVDLDTRKGATLPELRDLKGLSENVNDSRPPLNSENVKSFTDDENFSRDSDGDENIVEKNVVMLEYDSSSLPVAPSEENIGVCDQQYDSHGIREKSSLTCEHASIDAPPSPFVGFVRNPILGLSKGQPNSPEVLPVGTSYAYETSKFANTDPGGKPYEASQAHITSLEEPCTVNLQYHKAPLAIKDLGSEEPVKAHVEDVTAVGEYELRDSSAKVQVKESLRGIRRLWKFGKKNQSGSECDKTLEPDQKSFHGLKQDVHAACTTSLSEDHISL</sequence>
<dbReference type="PANTHER" id="PTHR31008:SF2">
    <property type="entry name" value="COP1-INTERACTING PROTEIN-LIKE PROTEIN"/>
    <property type="match status" value="1"/>
</dbReference>
<feature type="compositionally biased region" description="Polar residues" evidence="2">
    <location>
        <begin position="861"/>
        <end position="876"/>
    </location>
</feature>
<organism evidence="3 4">
    <name type="scientific">Cuscuta campestris</name>
    <dbReference type="NCBI Taxonomy" id="132261"/>
    <lineage>
        <taxon>Eukaryota</taxon>
        <taxon>Viridiplantae</taxon>
        <taxon>Streptophyta</taxon>
        <taxon>Embryophyta</taxon>
        <taxon>Tracheophyta</taxon>
        <taxon>Spermatophyta</taxon>
        <taxon>Magnoliopsida</taxon>
        <taxon>eudicotyledons</taxon>
        <taxon>Gunneridae</taxon>
        <taxon>Pentapetalae</taxon>
        <taxon>asterids</taxon>
        <taxon>lamiids</taxon>
        <taxon>Solanales</taxon>
        <taxon>Convolvulaceae</taxon>
        <taxon>Cuscuteae</taxon>
        <taxon>Cuscuta</taxon>
        <taxon>Cuscuta subgen. Grammica</taxon>
        <taxon>Cuscuta sect. Cleistogrammica</taxon>
    </lineage>
</organism>
<feature type="coiled-coil region" evidence="1">
    <location>
        <begin position="823"/>
        <end position="850"/>
    </location>
</feature>
<evidence type="ECO:0000256" key="2">
    <source>
        <dbReference type="SAM" id="MobiDB-lite"/>
    </source>
</evidence>
<dbReference type="Proteomes" id="UP000595140">
    <property type="component" value="Unassembled WGS sequence"/>
</dbReference>
<reference evidence="3 4" key="1">
    <citation type="submission" date="2018-04" db="EMBL/GenBank/DDBJ databases">
        <authorList>
            <person name="Vogel A."/>
        </authorList>
    </citation>
    <scope>NUCLEOTIDE SEQUENCE [LARGE SCALE GENOMIC DNA]</scope>
</reference>
<dbReference type="OrthoDB" id="1928292at2759"/>
<evidence type="ECO:0000313" key="3">
    <source>
        <dbReference type="EMBL" id="VFQ63333.1"/>
    </source>
</evidence>
<protein>
    <recommendedName>
        <fullName evidence="5">COP1-interacting protein 7</fullName>
    </recommendedName>
</protein>
<keyword evidence="1" id="KW-0175">Coiled coil</keyword>
<evidence type="ECO:0000313" key="4">
    <source>
        <dbReference type="Proteomes" id="UP000595140"/>
    </source>
</evidence>
<gene>
    <name evidence="3" type="ORF">CCAM_LOCUS5109</name>
</gene>
<name>A0A484KC24_9ASTE</name>
<evidence type="ECO:0008006" key="5">
    <source>
        <dbReference type="Google" id="ProtNLM"/>
    </source>
</evidence>
<proteinExistence type="predicted"/>